<dbReference type="PANTHER" id="PTHR34846:SF10">
    <property type="entry name" value="CYTOPLASMIC PROTEIN"/>
    <property type="match status" value="1"/>
</dbReference>
<comment type="caution">
    <text evidence="2">The sequence shown here is derived from an EMBL/GenBank/DDBJ whole genome shotgun (WGS) entry which is preliminary data.</text>
</comment>
<dbReference type="GO" id="GO:0051920">
    <property type="term" value="F:peroxiredoxin activity"/>
    <property type="evidence" value="ECO:0007669"/>
    <property type="project" value="InterPro"/>
</dbReference>
<accession>A0A917BRV2</accession>
<reference evidence="2" key="2">
    <citation type="submission" date="2020-09" db="EMBL/GenBank/DDBJ databases">
        <authorList>
            <person name="Sun Q."/>
            <person name="Zhou Y."/>
        </authorList>
    </citation>
    <scope>NUCLEOTIDE SEQUENCE</scope>
    <source>
        <strain evidence="2">CGMCC 1.12160</strain>
    </source>
</reference>
<dbReference type="PANTHER" id="PTHR34846">
    <property type="entry name" value="4-CARBOXYMUCONOLACTONE DECARBOXYLASE FAMILY PROTEIN (AFU_ORTHOLOGUE AFUA_6G11590)"/>
    <property type="match status" value="1"/>
</dbReference>
<proteinExistence type="predicted"/>
<sequence>MTSTLRIPAAELTGPTGALLRTMAQRMFGRIPDNLSVLFHHRPVLWAIFGYELKVARWKELDPHLKKYAEMAAAGAIGCSWCLDYGYYVAHTDGLDLAKVREVPRWRESSVFTPLERDVMEYAEAVTATPPTVTDEMVTRLDEALGHAALVELTAMIAVENHRSRLNAAMGLTSQGFSAVCELPLAQASSNAPARD</sequence>
<name>A0A917BRV2_9MICO</name>
<dbReference type="AlphaFoldDB" id="A0A917BRV2"/>
<evidence type="ECO:0000313" key="2">
    <source>
        <dbReference type="EMBL" id="GGF53710.1"/>
    </source>
</evidence>
<dbReference type="InterPro" id="IPR029032">
    <property type="entry name" value="AhpD-like"/>
</dbReference>
<dbReference type="Pfam" id="PF02627">
    <property type="entry name" value="CMD"/>
    <property type="match status" value="1"/>
</dbReference>
<dbReference type="SUPFAM" id="SSF69118">
    <property type="entry name" value="AhpD-like"/>
    <property type="match status" value="1"/>
</dbReference>
<dbReference type="RefSeq" id="WP_188430721.1">
    <property type="nucleotide sequence ID" value="NZ_BAABKH010000003.1"/>
</dbReference>
<evidence type="ECO:0000313" key="3">
    <source>
        <dbReference type="Proteomes" id="UP000605670"/>
    </source>
</evidence>
<dbReference type="EMBL" id="BMEM01000003">
    <property type="protein sequence ID" value="GGF53710.1"/>
    <property type="molecule type" value="Genomic_DNA"/>
</dbReference>
<reference evidence="2" key="1">
    <citation type="journal article" date="2014" name="Int. J. Syst. Evol. Microbiol.">
        <title>Complete genome sequence of Corynebacterium casei LMG S-19264T (=DSM 44701T), isolated from a smear-ripened cheese.</title>
        <authorList>
            <consortium name="US DOE Joint Genome Institute (JGI-PGF)"/>
            <person name="Walter F."/>
            <person name="Albersmeier A."/>
            <person name="Kalinowski J."/>
            <person name="Ruckert C."/>
        </authorList>
    </citation>
    <scope>NUCLEOTIDE SEQUENCE</scope>
    <source>
        <strain evidence="2">CGMCC 1.12160</strain>
    </source>
</reference>
<organism evidence="2 3">
    <name type="scientific">Ornithinimicrobium tianjinense</name>
    <dbReference type="NCBI Taxonomy" id="1195761"/>
    <lineage>
        <taxon>Bacteria</taxon>
        <taxon>Bacillati</taxon>
        <taxon>Actinomycetota</taxon>
        <taxon>Actinomycetes</taxon>
        <taxon>Micrococcales</taxon>
        <taxon>Ornithinimicrobiaceae</taxon>
        <taxon>Ornithinimicrobium</taxon>
    </lineage>
</organism>
<dbReference type="InterPro" id="IPR003779">
    <property type="entry name" value="CMD-like"/>
</dbReference>
<dbReference type="Proteomes" id="UP000605670">
    <property type="component" value="Unassembled WGS sequence"/>
</dbReference>
<evidence type="ECO:0000259" key="1">
    <source>
        <dbReference type="Pfam" id="PF02627"/>
    </source>
</evidence>
<keyword evidence="3" id="KW-1185">Reference proteome</keyword>
<protein>
    <recommendedName>
        <fullName evidence="1">Carboxymuconolactone decarboxylase-like domain-containing protein</fullName>
    </recommendedName>
</protein>
<dbReference type="Gene3D" id="1.20.1290.10">
    <property type="entry name" value="AhpD-like"/>
    <property type="match status" value="1"/>
</dbReference>
<gene>
    <name evidence="2" type="ORF">GCM10011366_21950</name>
</gene>
<feature type="domain" description="Carboxymuconolactone decarboxylase-like" evidence="1">
    <location>
        <begin position="44"/>
        <end position="125"/>
    </location>
</feature>